<gene>
    <name evidence="3" type="ORF">HMPREF1983_01363</name>
</gene>
<dbReference type="Gene3D" id="2.60.40.3930">
    <property type="match status" value="1"/>
</dbReference>
<keyword evidence="4" id="KW-1185">Reference proteome</keyword>
<feature type="domain" description="SpaA-like prealbumin fold" evidence="1">
    <location>
        <begin position="47"/>
        <end position="127"/>
    </location>
</feature>
<organism evidence="3 4">
    <name type="scientific">Gemella bergeri ATCC 700627</name>
    <dbReference type="NCBI Taxonomy" id="1321820"/>
    <lineage>
        <taxon>Bacteria</taxon>
        <taxon>Bacillati</taxon>
        <taxon>Bacillota</taxon>
        <taxon>Bacilli</taxon>
        <taxon>Bacillales</taxon>
        <taxon>Gemellaceae</taxon>
        <taxon>Gemella</taxon>
    </lineage>
</organism>
<dbReference type="eggNOG" id="COG4932">
    <property type="taxonomic scope" value="Bacteria"/>
</dbReference>
<dbReference type="Pfam" id="PF17802">
    <property type="entry name" value="SpaA"/>
    <property type="match status" value="1"/>
</dbReference>
<dbReference type="InterPro" id="IPR041100">
    <property type="entry name" value="TQ"/>
</dbReference>
<evidence type="ECO:0000313" key="3">
    <source>
        <dbReference type="EMBL" id="ERK56402.1"/>
    </source>
</evidence>
<evidence type="ECO:0000259" key="1">
    <source>
        <dbReference type="Pfam" id="PF17802"/>
    </source>
</evidence>
<dbReference type="InterPro" id="IPR013783">
    <property type="entry name" value="Ig-like_fold"/>
</dbReference>
<dbReference type="HOGENOM" id="CLU_1122094_0_0_9"/>
<dbReference type="NCBIfam" id="NF033903">
    <property type="entry name" value="VaFE_rpt"/>
    <property type="match status" value="1"/>
</dbReference>
<name>U2S0Q1_9BACL</name>
<dbReference type="Proteomes" id="UP000016637">
    <property type="component" value="Unassembled WGS sequence"/>
</dbReference>
<evidence type="ECO:0000259" key="2">
    <source>
        <dbReference type="Pfam" id="PF18202"/>
    </source>
</evidence>
<reference evidence="3 4" key="1">
    <citation type="submission" date="2013-08" db="EMBL/GenBank/DDBJ databases">
        <authorList>
            <person name="Weinstock G."/>
            <person name="Sodergren E."/>
            <person name="Wylie T."/>
            <person name="Fulton L."/>
            <person name="Fulton R."/>
            <person name="Fronick C."/>
            <person name="O'Laughlin M."/>
            <person name="Godfrey J."/>
            <person name="Miner T."/>
            <person name="Herter B."/>
            <person name="Appelbaum E."/>
            <person name="Cordes M."/>
            <person name="Lek S."/>
            <person name="Wollam A."/>
            <person name="Pepin K.H."/>
            <person name="Palsikar V.B."/>
            <person name="Mitreva M."/>
            <person name="Wilson R.K."/>
        </authorList>
    </citation>
    <scope>NUCLEOTIDE SEQUENCE [LARGE SCALE GENOMIC DNA]</scope>
    <source>
        <strain evidence="3 4">ATCC 700627</strain>
    </source>
</reference>
<dbReference type="Gene3D" id="2.60.40.10">
    <property type="entry name" value="Immunoglobulins"/>
    <property type="match status" value="1"/>
</dbReference>
<dbReference type="Pfam" id="PF18202">
    <property type="entry name" value="TQ"/>
    <property type="match status" value="1"/>
</dbReference>
<proteinExistence type="predicted"/>
<dbReference type="InterPro" id="IPR041033">
    <property type="entry name" value="SpaA_PFL_dom_1"/>
</dbReference>
<protein>
    <submittedName>
        <fullName evidence="3">Cna protein B-type domain protein</fullName>
    </submittedName>
</protein>
<feature type="non-terminal residue" evidence="3">
    <location>
        <position position="249"/>
    </location>
</feature>
<sequence>MIREDLAKITVPMDKFELRGYKPAWVKGKAGYQAILTGRLRTTPIKEVEISKVDLAGKELPGAKIQILKDGKVIDNWTSAKEAHKSSLAEGEYTFHEEAAPEGHTVVTDIKFKVESNGNVKVTSKNSTDIVKEEGNKLTVTDKTKHIDPKGKLQTTVKVNGQSSTTTKSIEIPESSTGVQVKDTITYEGLTEGKEYNVTGQLYEVKDGQVVGEAKAVKTETKKADKSKGNWDLDFGNVTGLEAGKSYVV</sequence>
<accession>U2S0Q1</accession>
<dbReference type="AlphaFoldDB" id="U2S0Q1"/>
<evidence type="ECO:0000313" key="4">
    <source>
        <dbReference type="Proteomes" id="UP000016637"/>
    </source>
</evidence>
<feature type="domain" description="T-Q ester bond containing" evidence="2">
    <location>
        <begin position="152"/>
        <end position="249"/>
    </location>
</feature>
<comment type="caution">
    <text evidence="3">The sequence shown here is derived from an EMBL/GenBank/DDBJ whole genome shotgun (WGS) entry which is preliminary data.</text>
</comment>
<dbReference type="EMBL" id="AWVP01000092">
    <property type="protein sequence ID" value="ERK56402.1"/>
    <property type="molecule type" value="Genomic_DNA"/>
</dbReference>